<comment type="cofactor">
    <cofactor evidence="1">
        <name>FAD</name>
        <dbReference type="ChEBI" id="CHEBI:57692"/>
    </cofactor>
</comment>
<accession>A0A0W8FN22</accession>
<dbReference type="FunFam" id="2.40.110.10:FF:000001">
    <property type="entry name" value="Acyl-CoA dehydrogenase, mitochondrial"/>
    <property type="match status" value="1"/>
</dbReference>
<evidence type="ECO:0000256" key="2">
    <source>
        <dbReference type="ARBA" id="ARBA00009347"/>
    </source>
</evidence>
<dbReference type="Pfam" id="PF21349">
    <property type="entry name" value="RUBY_RBDX"/>
    <property type="match status" value="1"/>
</dbReference>
<evidence type="ECO:0000256" key="1">
    <source>
        <dbReference type="ARBA" id="ARBA00001974"/>
    </source>
</evidence>
<dbReference type="CDD" id="cd00729">
    <property type="entry name" value="rubredoxin_SM"/>
    <property type="match status" value="1"/>
</dbReference>
<dbReference type="FunFam" id="1.20.140.10:FF:000011">
    <property type="entry name" value="Medium-chain specific acyl-CoA dehydrogenase, mitochondrial"/>
    <property type="match status" value="1"/>
</dbReference>
<dbReference type="EC" id="1.3.8.1" evidence="7"/>
<dbReference type="FunFam" id="1.10.540.10:FF:000026">
    <property type="entry name" value="Acyl-CoA dehydrogenase medium chain"/>
    <property type="match status" value="1"/>
</dbReference>
<gene>
    <name evidence="7" type="ORF">ASZ90_007872</name>
</gene>
<dbReference type="InterPro" id="IPR046373">
    <property type="entry name" value="Acyl-CoA_Oxase/DH_mid-dom_sf"/>
</dbReference>
<dbReference type="EMBL" id="LNQE01000974">
    <property type="protein sequence ID" value="KUG22333.1"/>
    <property type="molecule type" value="Genomic_DNA"/>
</dbReference>
<organism evidence="7">
    <name type="scientific">hydrocarbon metagenome</name>
    <dbReference type="NCBI Taxonomy" id="938273"/>
    <lineage>
        <taxon>unclassified sequences</taxon>
        <taxon>metagenomes</taxon>
        <taxon>ecological metagenomes</taxon>
    </lineage>
</organism>
<dbReference type="InterPro" id="IPR009100">
    <property type="entry name" value="AcylCoA_DH/oxidase_NM_dom_sf"/>
</dbReference>
<feature type="domain" description="Rubredoxin-like" evidence="6">
    <location>
        <begin position="410"/>
        <end position="444"/>
    </location>
</feature>
<dbReference type="PROSITE" id="PS50903">
    <property type="entry name" value="RUBREDOXIN_LIKE"/>
    <property type="match status" value="1"/>
</dbReference>
<comment type="similarity">
    <text evidence="2">Belongs to the acyl-CoA dehydrogenase family.</text>
</comment>
<dbReference type="InterPro" id="IPR036250">
    <property type="entry name" value="AcylCo_DH-like_C"/>
</dbReference>
<dbReference type="GO" id="GO:0016937">
    <property type="term" value="F:short-chain fatty acyl-CoA dehydrogenase activity"/>
    <property type="evidence" value="ECO:0007669"/>
    <property type="project" value="UniProtKB-EC"/>
</dbReference>
<evidence type="ECO:0000256" key="4">
    <source>
        <dbReference type="ARBA" id="ARBA00022827"/>
    </source>
</evidence>
<dbReference type="Gene3D" id="1.10.540.10">
    <property type="entry name" value="Acyl-CoA dehydrogenase/oxidase, N-terminal domain"/>
    <property type="match status" value="1"/>
</dbReference>
<dbReference type="GO" id="GO:0050660">
    <property type="term" value="F:flavin adenine dinucleotide binding"/>
    <property type="evidence" value="ECO:0007669"/>
    <property type="project" value="InterPro"/>
</dbReference>
<dbReference type="Gene3D" id="2.20.28.10">
    <property type="match status" value="1"/>
</dbReference>
<evidence type="ECO:0000256" key="5">
    <source>
        <dbReference type="ARBA" id="ARBA00023002"/>
    </source>
</evidence>
<dbReference type="Pfam" id="PF00441">
    <property type="entry name" value="Acyl-CoA_dh_1"/>
    <property type="match status" value="1"/>
</dbReference>
<name>A0A0W8FN22_9ZZZZ</name>
<keyword evidence="3" id="KW-0285">Flavoprotein</keyword>
<evidence type="ECO:0000256" key="3">
    <source>
        <dbReference type="ARBA" id="ARBA00022630"/>
    </source>
</evidence>
<dbReference type="InterPro" id="IPR006091">
    <property type="entry name" value="Acyl-CoA_Oxase/DH_mid-dom"/>
</dbReference>
<protein>
    <submittedName>
        <fullName evidence="7">Butyryl-coa dehydrogenase</fullName>
        <ecNumber evidence="7">1.3.8.1</ecNumber>
    </submittedName>
</protein>
<proteinExistence type="inferred from homology"/>
<dbReference type="SUPFAM" id="SSF47203">
    <property type="entry name" value="Acyl-CoA dehydrogenase C-terminal domain-like"/>
    <property type="match status" value="1"/>
</dbReference>
<dbReference type="InterPro" id="IPR024934">
    <property type="entry name" value="Rubredoxin-like_dom"/>
</dbReference>
<dbReference type="InterPro" id="IPR048574">
    <property type="entry name" value="RUBY_RBDX"/>
</dbReference>
<dbReference type="InterPro" id="IPR037069">
    <property type="entry name" value="AcylCoA_DH/ox_N_sf"/>
</dbReference>
<dbReference type="InterPro" id="IPR009075">
    <property type="entry name" value="AcylCo_DH/oxidase_C"/>
</dbReference>
<keyword evidence="5 7" id="KW-0560">Oxidoreductase</keyword>
<dbReference type="SUPFAM" id="SSF56645">
    <property type="entry name" value="Acyl-CoA dehydrogenase NM domain-like"/>
    <property type="match status" value="1"/>
</dbReference>
<dbReference type="Pfam" id="PF02770">
    <property type="entry name" value="Acyl-CoA_dh_M"/>
    <property type="match status" value="1"/>
</dbReference>
<dbReference type="PANTHER" id="PTHR43884">
    <property type="entry name" value="ACYL-COA DEHYDROGENASE"/>
    <property type="match status" value="1"/>
</dbReference>
<dbReference type="AlphaFoldDB" id="A0A0W8FN22"/>
<sequence>MLDFTLTPEQLSLQKNVREFALKEILPLAWFYDEANELPSHIINKASELGLMSGDIPKEYGGLGRSAIDGSIVTEEVAAACAGLATSIYINSLGYKPLVLCDNDALKQKYLPKIAKENKRICFATSEPTMGSDVAGMMCHAREDGDFYILNGIKYWITNGGIADYITVFATVDQKLQHQGICAFLVERNWKGVSIGRHIPKMGQRASNTAGIHFKDVRVPKENVIANPGKGFVLAMKSFAYSRPMIGAFAVGVARSAMDYAIHYAKSRRAFGHHLQSYEAIQFKIAEMYQKVETSRLLVMKAAWETDIGIDPTLSASISKFYCTEAANEVVNEALQIAGGYGYTKMYPFEKLLRDVRLLMIYEGTSEIQRMIVSGYALGVYQPIMPPIEDLPMLRSETGGKDFDKEMSGKTAWRCRMCGHIHYGNEPPDECPYCFFPGSAFKKIWPRE</sequence>
<dbReference type="InterPro" id="IPR013786">
    <property type="entry name" value="AcylCoA_DH/ox_N"/>
</dbReference>
<dbReference type="Gene3D" id="2.40.110.10">
    <property type="entry name" value="Butyryl-CoA Dehydrogenase, subunit A, domain 2"/>
    <property type="match status" value="1"/>
</dbReference>
<comment type="caution">
    <text evidence="7">The sequence shown here is derived from an EMBL/GenBank/DDBJ whole genome shotgun (WGS) entry which is preliminary data.</text>
</comment>
<dbReference type="Gene3D" id="1.20.140.10">
    <property type="entry name" value="Butyryl-CoA Dehydrogenase, subunit A, domain 3"/>
    <property type="match status" value="1"/>
</dbReference>
<keyword evidence="4" id="KW-0274">FAD</keyword>
<dbReference type="SUPFAM" id="SSF57802">
    <property type="entry name" value="Rubredoxin-like"/>
    <property type="match status" value="1"/>
</dbReference>
<evidence type="ECO:0000313" key="7">
    <source>
        <dbReference type="EMBL" id="KUG22333.1"/>
    </source>
</evidence>
<dbReference type="PANTHER" id="PTHR43884:SF12">
    <property type="entry name" value="ISOVALERYL-COA DEHYDROGENASE, MITOCHONDRIAL-RELATED"/>
    <property type="match status" value="1"/>
</dbReference>
<dbReference type="Pfam" id="PF02771">
    <property type="entry name" value="Acyl-CoA_dh_N"/>
    <property type="match status" value="1"/>
</dbReference>
<evidence type="ECO:0000259" key="6">
    <source>
        <dbReference type="PROSITE" id="PS50903"/>
    </source>
</evidence>
<reference evidence="7" key="1">
    <citation type="journal article" date="2015" name="Proc. Natl. Acad. Sci. U.S.A.">
        <title>Networks of energetic and metabolic interactions define dynamics in microbial communities.</title>
        <authorList>
            <person name="Embree M."/>
            <person name="Liu J.K."/>
            <person name="Al-Bassam M.M."/>
            <person name="Zengler K."/>
        </authorList>
    </citation>
    <scope>NUCLEOTIDE SEQUENCE</scope>
</reference>
<dbReference type="GO" id="GO:0005506">
    <property type="term" value="F:iron ion binding"/>
    <property type="evidence" value="ECO:0007669"/>
    <property type="project" value="InterPro"/>
</dbReference>